<dbReference type="Proteomes" id="UP001057375">
    <property type="component" value="Unassembled WGS sequence"/>
</dbReference>
<evidence type="ECO:0000313" key="2">
    <source>
        <dbReference type="EMBL" id="GKT31346.1"/>
    </source>
</evidence>
<protein>
    <recommendedName>
        <fullName evidence="4">Transmembrane protein</fullName>
    </recommendedName>
</protein>
<proteinExistence type="predicted"/>
<gene>
    <name evidence="2" type="ORF">ADUPG1_005843</name>
</gene>
<sequence length="60" mass="6769">MNNVPTGFLSLSFFSVCVHGALSFSTGYLRQDCLNKFAETHVNNTQKKRHDYDKDQDGGK</sequence>
<feature type="chain" id="PRO_5045435013" description="Transmembrane protein" evidence="1">
    <location>
        <begin position="24"/>
        <end position="60"/>
    </location>
</feature>
<evidence type="ECO:0000313" key="3">
    <source>
        <dbReference type="Proteomes" id="UP001057375"/>
    </source>
</evidence>
<evidence type="ECO:0008006" key="4">
    <source>
        <dbReference type="Google" id="ProtNLM"/>
    </source>
</evidence>
<dbReference type="EMBL" id="BQXS01009576">
    <property type="protein sequence ID" value="GKT31346.1"/>
    <property type="molecule type" value="Genomic_DNA"/>
</dbReference>
<evidence type="ECO:0000256" key="1">
    <source>
        <dbReference type="SAM" id="SignalP"/>
    </source>
</evidence>
<keyword evidence="1" id="KW-0732">Signal</keyword>
<accession>A0ABQ5KFP2</accession>
<organism evidence="2 3">
    <name type="scientific">Aduncisulcus paluster</name>
    <dbReference type="NCBI Taxonomy" id="2918883"/>
    <lineage>
        <taxon>Eukaryota</taxon>
        <taxon>Metamonada</taxon>
        <taxon>Carpediemonas-like organisms</taxon>
        <taxon>Aduncisulcus</taxon>
    </lineage>
</organism>
<keyword evidence="3" id="KW-1185">Reference proteome</keyword>
<feature type="non-terminal residue" evidence="2">
    <location>
        <position position="60"/>
    </location>
</feature>
<feature type="signal peptide" evidence="1">
    <location>
        <begin position="1"/>
        <end position="23"/>
    </location>
</feature>
<comment type="caution">
    <text evidence="2">The sequence shown here is derived from an EMBL/GenBank/DDBJ whole genome shotgun (WGS) entry which is preliminary data.</text>
</comment>
<reference evidence="2" key="1">
    <citation type="submission" date="2022-03" db="EMBL/GenBank/DDBJ databases">
        <title>Draft genome sequence of Aduncisulcus paluster, a free-living microaerophilic Fornicata.</title>
        <authorList>
            <person name="Yuyama I."/>
            <person name="Kume K."/>
            <person name="Tamura T."/>
            <person name="Inagaki Y."/>
            <person name="Hashimoto T."/>
        </authorList>
    </citation>
    <scope>NUCLEOTIDE SEQUENCE</scope>
    <source>
        <strain evidence="2">NY0171</strain>
    </source>
</reference>
<name>A0ABQ5KFP2_9EUKA</name>